<dbReference type="HOGENOM" id="CLU_549930_0_0_1"/>
<evidence type="ECO:0000256" key="1">
    <source>
        <dbReference type="ARBA" id="ARBA00023002"/>
    </source>
</evidence>
<dbReference type="EMBL" id="KN832889">
    <property type="protein sequence ID" value="KIM94731.1"/>
    <property type="molecule type" value="Genomic_DNA"/>
</dbReference>
<dbReference type="InParanoid" id="A0A0C3GWR9"/>
<evidence type="ECO:0000256" key="2">
    <source>
        <dbReference type="SAM" id="Phobius"/>
    </source>
</evidence>
<accession>A0A0C3GWR9</accession>
<dbReference type="PANTHER" id="PTHR43570:SF16">
    <property type="entry name" value="ALDEHYDE DEHYDROGENASE TYPE III, ISOFORM Q"/>
    <property type="match status" value="1"/>
</dbReference>
<gene>
    <name evidence="3" type="ORF">OIDMADRAFT_184332</name>
</gene>
<dbReference type="OrthoDB" id="5065825at2759"/>
<dbReference type="GO" id="GO:0006081">
    <property type="term" value="P:aldehyde metabolic process"/>
    <property type="evidence" value="ECO:0007669"/>
    <property type="project" value="InterPro"/>
</dbReference>
<dbReference type="GO" id="GO:0004029">
    <property type="term" value="F:aldehyde dehydrogenase (NAD+) activity"/>
    <property type="evidence" value="ECO:0007669"/>
    <property type="project" value="TreeGrafter"/>
</dbReference>
<reference evidence="3 4" key="1">
    <citation type="submission" date="2014-04" db="EMBL/GenBank/DDBJ databases">
        <authorList>
            <consortium name="DOE Joint Genome Institute"/>
            <person name="Kuo A."/>
            <person name="Martino E."/>
            <person name="Perotto S."/>
            <person name="Kohler A."/>
            <person name="Nagy L.G."/>
            <person name="Floudas D."/>
            <person name="Copeland A."/>
            <person name="Barry K.W."/>
            <person name="Cichocki N."/>
            <person name="Veneault-Fourrey C."/>
            <person name="LaButti K."/>
            <person name="Lindquist E.A."/>
            <person name="Lipzen A."/>
            <person name="Lundell T."/>
            <person name="Morin E."/>
            <person name="Murat C."/>
            <person name="Sun H."/>
            <person name="Tunlid A."/>
            <person name="Henrissat B."/>
            <person name="Grigoriev I.V."/>
            <person name="Hibbett D.S."/>
            <person name="Martin F."/>
            <person name="Nordberg H.P."/>
            <person name="Cantor M.N."/>
            <person name="Hua S.X."/>
        </authorList>
    </citation>
    <scope>NUCLEOTIDE SEQUENCE [LARGE SCALE GENOMIC DNA]</scope>
    <source>
        <strain evidence="3 4">Zn</strain>
    </source>
</reference>
<keyword evidence="2" id="KW-1133">Transmembrane helix</keyword>
<dbReference type="Gene3D" id="3.40.605.10">
    <property type="entry name" value="Aldehyde Dehydrogenase, Chain A, domain 1"/>
    <property type="match status" value="1"/>
</dbReference>
<dbReference type="Proteomes" id="UP000054321">
    <property type="component" value="Unassembled WGS sequence"/>
</dbReference>
<name>A0A0C3GWR9_OIDMZ</name>
<keyword evidence="1" id="KW-0560">Oxidoreductase</keyword>
<dbReference type="PANTHER" id="PTHR43570">
    <property type="entry name" value="ALDEHYDE DEHYDROGENASE"/>
    <property type="match status" value="1"/>
</dbReference>
<keyword evidence="2" id="KW-0472">Membrane</keyword>
<protein>
    <recommendedName>
        <fullName evidence="5">Aldehyde dehydrogenase domain-containing protein</fullName>
    </recommendedName>
</protein>
<dbReference type="SUPFAM" id="SSF53720">
    <property type="entry name" value="ALDH-like"/>
    <property type="match status" value="1"/>
</dbReference>
<dbReference type="AlphaFoldDB" id="A0A0C3GWR9"/>
<dbReference type="InterPro" id="IPR016161">
    <property type="entry name" value="Ald_DH/histidinol_DH"/>
</dbReference>
<evidence type="ECO:0000313" key="4">
    <source>
        <dbReference type="Proteomes" id="UP000054321"/>
    </source>
</evidence>
<reference evidence="4" key="2">
    <citation type="submission" date="2015-01" db="EMBL/GenBank/DDBJ databases">
        <title>Evolutionary Origins and Diversification of the Mycorrhizal Mutualists.</title>
        <authorList>
            <consortium name="DOE Joint Genome Institute"/>
            <consortium name="Mycorrhizal Genomics Consortium"/>
            <person name="Kohler A."/>
            <person name="Kuo A."/>
            <person name="Nagy L.G."/>
            <person name="Floudas D."/>
            <person name="Copeland A."/>
            <person name="Barry K.W."/>
            <person name="Cichocki N."/>
            <person name="Veneault-Fourrey C."/>
            <person name="LaButti K."/>
            <person name="Lindquist E.A."/>
            <person name="Lipzen A."/>
            <person name="Lundell T."/>
            <person name="Morin E."/>
            <person name="Murat C."/>
            <person name="Riley R."/>
            <person name="Ohm R."/>
            <person name="Sun H."/>
            <person name="Tunlid A."/>
            <person name="Henrissat B."/>
            <person name="Grigoriev I.V."/>
            <person name="Hibbett D.S."/>
            <person name="Martin F."/>
        </authorList>
    </citation>
    <scope>NUCLEOTIDE SEQUENCE [LARGE SCALE GENOMIC DNA]</scope>
    <source>
        <strain evidence="4">Zn</strain>
    </source>
</reference>
<dbReference type="STRING" id="913774.A0A0C3GWR9"/>
<evidence type="ECO:0008006" key="5">
    <source>
        <dbReference type="Google" id="ProtNLM"/>
    </source>
</evidence>
<dbReference type="InterPro" id="IPR016162">
    <property type="entry name" value="Ald_DH_N"/>
</dbReference>
<feature type="transmembrane region" description="Helical" evidence="2">
    <location>
        <begin position="468"/>
        <end position="489"/>
    </location>
</feature>
<dbReference type="GO" id="GO:0005737">
    <property type="term" value="C:cytoplasm"/>
    <property type="evidence" value="ECO:0007669"/>
    <property type="project" value="TreeGrafter"/>
</dbReference>
<organism evidence="3 4">
    <name type="scientific">Oidiodendron maius (strain Zn)</name>
    <dbReference type="NCBI Taxonomy" id="913774"/>
    <lineage>
        <taxon>Eukaryota</taxon>
        <taxon>Fungi</taxon>
        <taxon>Dikarya</taxon>
        <taxon>Ascomycota</taxon>
        <taxon>Pezizomycotina</taxon>
        <taxon>Leotiomycetes</taxon>
        <taxon>Leotiomycetes incertae sedis</taxon>
        <taxon>Myxotrichaceae</taxon>
        <taxon>Oidiodendron</taxon>
    </lineage>
</organism>
<dbReference type="InterPro" id="IPR012394">
    <property type="entry name" value="Aldehyde_DH_NAD(P)"/>
</dbReference>
<evidence type="ECO:0000313" key="3">
    <source>
        <dbReference type="EMBL" id="KIM94731.1"/>
    </source>
</evidence>
<proteinExistence type="predicted"/>
<keyword evidence="4" id="KW-1185">Reference proteome</keyword>
<keyword evidence="2" id="KW-0812">Transmembrane</keyword>
<sequence>MSTYNEVICTARASWLSNYTLGDKRWRLKQLHGLHEMVLNNRDVLVSALAAEQSVASVLYEKEVAIFIKELHSHISKLHKESRSKPISSLHLRKFSIAERPCGVSLIVTAVPNMIRYGLAPLAASIAANNVVILATTSAQSNPFISCLQREWNKYLDTDSLFLFPGSKPTDIQIDGIDHISIFGMSTDIHYDDNSKYGLDKSQFDYAEVLKSPKAHFHSVSSGYSIAIVGEGDKNWKAIAREVLENSTGHRLSSDRLSAVFLRTEDSQKFHNALSSVNQGKQCYDKGSAHEVVHEMRQQGCTLWDTDIFHLDQSSLKKPETKPTLGLENCLRLTTASGSLLVVAVTSIDEALDLINGLSDSLQQLAILAPGSNKNTEYIRSWTNAYIFSVGSICDVSPPIFDSFIALESFQNIFPSTIFSRPQVITEQALGKAPMLTPAIRAMYRKTIPPLKPEGRGERIGFFTQVEYLLKGVGVIVGVLAASGIYCGFKALQKRP</sequence>